<dbReference type="InterPro" id="IPR052895">
    <property type="entry name" value="HetReg/Transcr_Mod"/>
</dbReference>
<organism evidence="2 3">
    <name type="scientific">Lentithecium fluviatile CBS 122367</name>
    <dbReference type="NCBI Taxonomy" id="1168545"/>
    <lineage>
        <taxon>Eukaryota</taxon>
        <taxon>Fungi</taxon>
        <taxon>Dikarya</taxon>
        <taxon>Ascomycota</taxon>
        <taxon>Pezizomycotina</taxon>
        <taxon>Dothideomycetes</taxon>
        <taxon>Pleosporomycetidae</taxon>
        <taxon>Pleosporales</taxon>
        <taxon>Massarineae</taxon>
        <taxon>Lentitheciaceae</taxon>
        <taxon>Lentithecium</taxon>
    </lineage>
</organism>
<dbReference type="InterPro" id="IPR010730">
    <property type="entry name" value="HET"/>
</dbReference>
<protein>
    <submittedName>
        <fullName evidence="2">HET-domain-containing protein</fullName>
    </submittedName>
</protein>
<sequence>MGAANSVSRPEIPLYTNLNGSQIRVLAVSKCTSTATQTPIECRLEHVDLDKKPKYFALSYVWGNASNKRKIWVNGHPMVVTENLYSVLDHIRRPTWKLHLGDELQGMSSCFWIDAICINQEDMVEKARQIPRMGDIYTNAARVVAWLGLMRSEEQEKSTWIMREAAKAAEVHLSVASETNDLERAVRVAGDAIVRGLGPQLLKFWETQIAFRENPWFSRIWIAQEVALPKQTPIMVMGTEVASYGGLSILANTFESLQGSNGEMVTRALELTKSQVYMLIRSTVTLQRWGQYSGLGNEERLARSMLEILYPITHGLKATLPQDYIYGILGLVDSKTLPPDLAPDYTKPFAKVFHEYVAHLIGRSGDLRILGCERSQLSGVPSWVPDLRHRGSLSWYPGFRDPAVRASVSFTDDIDVLEVTGVDLSMVVPYHRALKALVPAVPVEDLARVEEEIRGISTSETEAPTSHALWTLMKLLLSASHISSYNDLIRTVRERWEREGSPASDEFFEIPGLDEERIIITEDILARLGEAGQGMSQFALSESGEVGACLRLDLPVRPGDRLCMLKGAILPSVLRPCGERFLFVGSAQYPFKFRGERRFDAEFFAESPISTFVIA</sequence>
<keyword evidence="3" id="KW-1185">Reference proteome</keyword>
<dbReference type="PANTHER" id="PTHR24148:SF64">
    <property type="entry name" value="HETEROKARYON INCOMPATIBILITY DOMAIN-CONTAINING PROTEIN"/>
    <property type="match status" value="1"/>
</dbReference>
<gene>
    <name evidence="2" type="ORF">K458DRAFT_429582</name>
</gene>
<evidence type="ECO:0000259" key="1">
    <source>
        <dbReference type="Pfam" id="PF06985"/>
    </source>
</evidence>
<feature type="domain" description="Heterokaryon incompatibility" evidence="1">
    <location>
        <begin position="55"/>
        <end position="225"/>
    </location>
</feature>
<dbReference type="EMBL" id="MU005576">
    <property type="protein sequence ID" value="KAF2686601.1"/>
    <property type="molecule type" value="Genomic_DNA"/>
</dbReference>
<reference evidence="2" key="1">
    <citation type="journal article" date="2020" name="Stud. Mycol.">
        <title>101 Dothideomycetes genomes: a test case for predicting lifestyles and emergence of pathogens.</title>
        <authorList>
            <person name="Haridas S."/>
            <person name="Albert R."/>
            <person name="Binder M."/>
            <person name="Bloem J."/>
            <person name="Labutti K."/>
            <person name="Salamov A."/>
            <person name="Andreopoulos B."/>
            <person name="Baker S."/>
            <person name="Barry K."/>
            <person name="Bills G."/>
            <person name="Bluhm B."/>
            <person name="Cannon C."/>
            <person name="Castanera R."/>
            <person name="Culley D."/>
            <person name="Daum C."/>
            <person name="Ezra D."/>
            <person name="Gonzalez J."/>
            <person name="Henrissat B."/>
            <person name="Kuo A."/>
            <person name="Liang C."/>
            <person name="Lipzen A."/>
            <person name="Lutzoni F."/>
            <person name="Magnuson J."/>
            <person name="Mondo S."/>
            <person name="Nolan M."/>
            <person name="Ohm R."/>
            <person name="Pangilinan J."/>
            <person name="Park H.-J."/>
            <person name="Ramirez L."/>
            <person name="Alfaro M."/>
            <person name="Sun H."/>
            <person name="Tritt A."/>
            <person name="Yoshinaga Y."/>
            <person name="Zwiers L.-H."/>
            <person name="Turgeon B."/>
            <person name="Goodwin S."/>
            <person name="Spatafora J."/>
            <person name="Crous P."/>
            <person name="Grigoriev I."/>
        </authorList>
    </citation>
    <scope>NUCLEOTIDE SEQUENCE</scope>
    <source>
        <strain evidence="2">CBS 122367</strain>
    </source>
</reference>
<name>A0A6G1J8Q6_9PLEO</name>
<dbReference type="Proteomes" id="UP000799291">
    <property type="component" value="Unassembled WGS sequence"/>
</dbReference>
<evidence type="ECO:0000313" key="2">
    <source>
        <dbReference type="EMBL" id="KAF2686601.1"/>
    </source>
</evidence>
<dbReference type="OrthoDB" id="3679601at2759"/>
<dbReference type="AlphaFoldDB" id="A0A6G1J8Q6"/>
<dbReference type="Pfam" id="PF06985">
    <property type="entry name" value="HET"/>
    <property type="match status" value="1"/>
</dbReference>
<accession>A0A6G1J8Q6</accession>
<proteinExistence type="predicted"/>
<dbReference type="PANTHER" id="PTHR24148">
    <property type="entry name" value="ANKYRIN REPEAT DOMAIN-CONTAINING PROTEIN 39 HOMOLOG-RELATED"/>
    <property type="match status" value="1"/>
</dbReference>
<evidence type="ECO:0000313" key="3">
    <source>
        <dbReference type="Proteomes" id="UP000799291"/>
    </source>
</evidence>